<dbReference type="Gene3D" id="1.25.40.20">
    <property type="entry name" value="Ankyrin repeat-containing domain"/>
    <property type="match status" value="1"/>
</dbReference>
<dbReference type="PROSITE" id="PS50297">
    <property type="entry name" value="ANK_REP_REGION"/>
    <property type="match status" value="3"/>
</dbReference>
<organism evidence="6 7">
    <name type="scientific">Delitschia confertaspora ATCC 74209</name>
    <dbReference type="NCBI Taxonomy" id="1513339"/>
    <lineage>
        <taxon>Eukaryota</taxon>
        <taxon>Fungi</taxon>
        <taxon>Dikarya</taxon>
        <taxon>Ascomycota</taxon>
        <taxon>Pezizomycotina</taxon>
        <taxon>Dothideomycetes</taxon>
        <taxon>Pleosporomycetidae</taxon>
        <taxon>Pleosporales</taxon>
        <taxon>Delitschiaceae</taxon>
        <taxon>Delitschia</taxon>
    </lineage>
</organism>
<dbReference type="SMART" id="SM00248">
    <property type="entry name" value="ANK"/>
    <property type="match status" value="3"/>
</dbReference>
<dbReference type="Pfam" id="PF12796">
    <property type="entry name" value="Ank_2"/>
    <property type="match status" value="1"/>
</dbReference>
<dbReference type="InterPro" id="IPR056884">
    <property type="entry name" value="NPHP3-like_N"/>
</dbReference>
<evidence type="ECO:0000259" key="5">
    <source>
        <dbReference type="Pfam" id="PF24883"/>
    </source>
</evidence>
<dbReference type="InterPro" id="IPR054471">
    <property type="entry name" value="GPIID_WHD"/>
</dbReference>
<dbReference type="AlphaFoldDB" id="A0A9P4MRS8"/>
<keyword evidence="3" id="KW-0732">Signal</keyword>
<feature type="repeat" description="ANK" evidence="2">
    <location>
        <begin position="724"/>
        <end position="756"/>
    </location>
</feature>
<dbReference type="SUPFAM" id="SSF52540">
    <property type="entry name" value="P-loop containing nucleoside triphosphate hydrolases"/>
    <property type="match status" value="1"/>
</dbReference>
<dbReference type="SUPFAM" id="SSF48403">
    <property type="entry name" value="Ankyrin repeat"/>
    <property type="match status" value="1"/>
</dbReference>
<evidence type="ECO:0000256" key="3">
    <source>
        <dbReference type="SAM" id="SignalP"/>
    </source>
</evidence>
<name>A0A9P4MRS8_9PLEO</name>
<evidence type="ECO:0000313" key="6">
    <source>
        <dbReference type="EMBL" id="KAF2200242.1"/>
    </source>
</evidence>
<proteinExistence type="predicted"/>
<feature type="signal peptide" evidence="3">
    <location>
        <begin position="1"/>
        <end position="22"/>
    </location>
</feature>
<feature type="non-terminal residue" evidence="6">
    <location>
        <position position="803"/>
    </location>
</feature>
<feature type="repeat" description="ANK" evidence="2">
    <location>
        <begin position="757"/>
        <end position="789"/>
    </location>
</feature>
<dbReference type="OrthoDB" id="195446at2759"/>
<dbReference type="PANTHER" id="PTHR10039">
    <property type="entry name" value="AMELOGENIN"/>
    <property type="match status" value="1"/>
</dbReference>
<dbReference type="Pfam" id="PF24883">
    <property type="entry name" value="NPHP3_N"/>
    <property type="match status" value="1"/>
</dbReference>
<keyword evidence="7" id="KW-1185">Reference proteome</keyword>
<dbReference type="Pfam" id="PF22939">
    <property type="entry name" value="WHD_GPIID"/>
    <property type="match status" value="1"/>
</dbReference>
<feature type="chain" id="PRO_5040445919" evidence="3">
    <location>
        <begin position="23"/>
        <end position="803"/>
    </location>
</feature>
<dbReference type="Proteomes" id="UP000799536">
    <property type="component" value="Unassembled WGS sequence"/>
</dbReference>
<evidence type="ECO:0000256" key="1">
    <source>
        <dbReference type="ARBA" id="ARBA00022737"/>
    </source>
</evidence>
<gene>
    <name evidence="6" type="ORF">GQ43DRAFT_82553</name>
</gene>
<reference evidence="6" key="1">
    <citation type="journal article" date="2020" name="Stud. Mycol.">
        <title>101 Dothideomycetes genomes: a test case for predicting lifestyles and emergence of pathogens.</title>
        <authorList>
            <person name="Haridas S."/>
            <person name="Albert R."/>
            <person name="Binder M."/>
            <person name="Bloem J."/>
            <person name="Labutti K."/>
            <person name="Salamov A."/>
            <person name="Andreopoulos B."/>
            <person name="Baker S."/>
            <person name="Barry K."/>
            <person name="Bills G."/>
            <person name="Bluhm B."/>
            <person name="Cannon C."/>
            <person name="Castanera R."/>
            <person name="Culley D."/>
            <person name="Daum C."/>
            <person name="Ezra D."/>
            <person name="Gonzalez J."/>
            <person name="Henrissat B."/>
            <person name="Kuo A."/>
            <person name="Liang C."/>
            <person name="Lipzen A."/>
            <person name="Lutzoni F."/>
            <person name="Magnuson J."/>
            <person name="Mondo S."/>
            <person name="Nolan M."/>
            <person name="Ohm R."/>
            <person name="Pangilinan J."/>
            <person name="Park H.-J."/>
            <person name="Ramirez L."/>
            <person name="Alfaro M."/>
            <person name="Sun H."/>
            <person name="Tritt A."/>
            <person name="Yoshinaga Y."/>
            <person name="Zwiers L.-H."/>
            <person name="Turgeon B."/>
            <person name="Goodwin S."/>
            <person name="Spatafora J."/>
            <person name="Crous P."/>
            <person name="Grigoriev I."/>
        </authorList>
    </citation>
    <scope>NUCLEOTIDE SEQUENCE</scope>
    <source>
        <strain evidence="6">ATCC 74209</strain>
    </source>
</reference>
<keyword evidence="1" id="KW-0677">Repeat</keyword>
<sequence>MDPLSATASIIAILQLSAKVLTYLNDVKDASKDRVQCAVEASNLNTLLLNLRFRLEEGGSIQPWYTAVRALAVENGPLDQYKQALDLLQSRMTEEGSRLKKAGDALVWKFRKEEIASILDRMERLKTLVQIALQMDDFKLSQAIKDDTIFVRTRVPTIQAGIDTVSQNQDQAKHCRLLEWVSPTAYPAQQSDIIKRRQEGTGQWFLDEPEVARWLSESKGTLFCPGIPGAGKTMVAAIAIDHLLKSAQKNLYGVAYVYCNYKAQEEQDASSMLAAILKQLVQARPSTMESMEWLHKQHSRRGTKPSLDEIFRALQDVLARYTTVHIVIDALDECRDSTRRQFLAKLRDLQAGRDLRLMVTSRFIPEIVNTFKEASWLEVQASKEDVKRFVAGQVDRLPRCIQRNPELQKMVENDIAEAVDGMFLLARLHVDTLLDKTTTKDVKSTLAKLSKGSAALDDAYKVALQRIESQLDGHHKLAKKVLLWITFAKRPLTTAEICCALAVEPEEEELDRENIPDIEDLVSVCAGLVVVDQESAIVRLVHYTTQEYFERMRATWNPGAQLEIVTTCLTYLSFGAFRSGSCSTDEEFYQRLQQNEFLDYAAMHWGEHAREIECEVSSLASTFLFEDSLLSCATQVLSAPKNIRYRFHSQHFPGGTNLHYTSQFGLTQITKDLLRRTKEKYVDAINMTDTLGRTPLVLAAGNGHDETAKLLLDKGADINGQGRFYRNALQEASFQGHEQVVKLLLEKNADVNAQGGEYGNALQAASFRGHEQVVKLLLEKNADVNAQGGYYGNALQAALFKGH</sequence>
<dbReference type="Pfam" id="PF13637">
    <property type="entry name" value="Ank_4"/>
    <property type="match status" value="1"/>
</dbReference>
<dbReference type="Gene3D" id="3.40.50.300">
    <property type="entry name" value="P-loop containing nucleotide triphosphate hydrolases"/>
    <property type="match status" value="1"/>
</dbReference>
<protein>
    <submittedName>
        <fullName evidence="6">Ankyrin</fullName>
    </submittedName>
</protein>
<dbReference type="PANTHER" id="PTHR10039:SF15">
    <property type="entry name" value="NACHT DOMAIN-CONTAINING PROTEIN"/>
    <property type="match status" value="1"/>
</dbReference>
<evidence type="ECO:0000259" key="4">
    <source>
        <dbReference type="Pfam" id="PF22939"/>
    </source>
</evidence>
<dbReference type="InterPro" id="IPR002110">
    <property type="entry name" value="Ankyrin_rpt"/>
</dbReference>
<evidence type="ECO:0000313" key="7">
    <source>
        <dbReference type="Proteomes" id="UP000799536"/>
    </source>
</evidence>
<feature type="domain" description="Nephrocystin 3-like N-terminal" evidence="5">
    <location>
        <begin position="200"/>
        <end position="362"/>
    </location>
</feature>
<dbReference type="InterPro" id="IPR036770">
    <property type="entry name" value="Ankyrin_rpt-contain_sf"/>
</dbReference>
<dbReference type="InterPro" id="IPR027417">
    <property type="entry name" value="P-loop_NTPase"/>
</dbReference>
<evidence type="ECO:0000256" key="2">
    <source>
        <dbReference type="PROSITE-ProRule" id="PRU00023"/>
    </source>
</evidence>
<feature type="domain" description="GPI inositol-deacylase winged helix" evidence="4">
    <location>
        <begin position="473"/>
        <end position="549"/>
    </location>
</feature>
<dbReference type="PRINTS" id="PR01415">
    <property type="entry name" value="ANKYRIN"/>
</dbReference>
<dbReference type="PROSITE" id="PS50088">
    <property type="entry name" value="ANK_REPEAT"/>
    <property type="match status" value="3"/>
</dbReference>
<dbReference type="EMBL" id="ML994032">
    <property type="protein sequence ID" value="KAF2200242.1"/>
    <property type="molecule type" value="Genomic_DNA"/>
</dbReference>
<accession>A0A9P4MRS8</accession>
<keyword evidence="2" id="KW-0040">ANK repeat</keyword>
<feature type="repeat" description="ANK" evidence="2">
    <location>
        <begin position="691"/>
        <end position="723"/>
    </location>
</feature>
<comment type="caution">
    <text evidence="6">The sequence shown here is derived from an EMBL/GenBank/DDBJ whole genome shotgun (WGS) entry which is preliminary data.</text>
</comment>